<evidence type="ECO:0000256" key="1">
    <source>
        <dbReference type="SAM" id="MobiDB-lite"/>
    </source>
</evidence>
<reference evidence="2" key="1">
    <citation type="submission" date="2024-06" db="EMBL/GenBank/DDBJ databases">
        <title>The genome sequences of Kitasatospora sp. strain HUAS MG31.</title>
        <authorList>
            <person name="Mo P."/>
        </authorList>
    </citation>
    <scope>NUCLEOTIDE SEQUENCE</scope>
    <source>
        <strain evidence="2">HUAS MG31</strain>
    </source>
</reference>
<dbReference type="AlphaFoldDB" id="A0AAU8K3N9"/>
<dbReference type="RefSeq" id="WP_354643612.1">
    <property type="nucleotide sequence ID" value="NZ_CP159872.1"/>
</dbReference>
<gene>
    <name evidence="2" type="ORF">ABWK59_29095</name>
</gene>
<proteinExistence type="predicted"/>
<name>A0AAU8K3N9_9ACTN</name>
<protein>
    <submittedName>
        <fullName evidence="2">Uncharacterized protein</fullName>
    </submittedName>
</protein>
<accession>A0AAU8K3N9</accession>
<evidence type="ECO:0000313" key="2">
    <source>
        <dbReference type="EMBL" id="XCM82680.1"/>
    </source>
</evidence>
<sequence>MSPAAAAPQLPAGLKPWAEGLSALTPGLAVEIGPLVRRIDALIAAGEPLTAPDGDLDGYGGLDRSGVPERLAVAEWLLAEELPEEFLRRLVERELLYTSPEFRREEHRGRVVALVDAGPAQAGPGRLVQLAALLVLYRRAAARGSELVVGVLGEAPEQWLTGELTEVLPRWLRGRRDEEPVPADLARAEGALEAADEAWLLASPDFAAELPSRRRTLVSEIAAWGPMGATRVRVSVGGQGVELPLPAGDIAVRALRGAEFRRATGAAAVLVPDTPDFGAPAFTGTSRTLLVRTAPDRLLVARVPSDHGIHTTRPTRHTLPGGALAAARIGRRLITLVASRGRLRTHVIGKPFGTREPLDPAALGLDESGLAELLRGPLLPLLQDGADLLCPVAGTWWRIRPDGGVRDDGPVEPPPGPDADGPDAPADAFPWPYQPRIHPGPVPAEVDAAPHRRYGAEGVAWSEDGRHWWVARPDGARVEIRVPDGDRVLGLVTQGPQAALITRSANGVLVRSVRPGSSRTLSSLSDGGGSPLVHPALPLVAARLRGDRIVVGDAFTGATLLTLGGSA</sequence>
<organism evidence="2">
    <name type="scientific">Kitasatospora camelliae</name>
    <dbReference type="NCBI Taxonomy" id="3156397"/>
    <lineage>
        <taxon>Bacteria</taxon>
        <taxon>Bacillati</taxon>
        <taxon>Actinomycetota</taxon>
        <taxon>Actinomycetes</taxon>
        <taxon>Kitasatosporales</taxon>
        <taxon>Streptomycetaceae</taxon>
        <taxon>Kitasatospora</taxon>
    </lineage>
</organism>
<dbReference type="KEGG" id="kcm:ABWK59_29095"/>
<dbReference type="EMBL" id="CP159872">
    <property type="protein sequence ID" value="XCM82680.1"/>
    <property type="molecule type" value="Genomic_DNA"/>
</dbReference>
<feature type="region of interest" description="Disordered" evidence="1">
    <location>
        <begin position="401"/>
        <end position="426"/>
    </location>
</feature>